<gene>
    <name evidence="4" type="ORF">GCM10022222_21000</name>
</gene>
<feature type="DNA-binding region" description="H-T-H motif" evidence="2">
    <location>
        <begin position="31"/>
        <end position="50"/>
    </location>
</feature>
<keyword evidence="5" id="KW-1185">Reference proteome</keyword>
<evidence type="ECO:0000259" key="3">
    <source>
        <dbReference type="PROSITE" id="PS50977"/>
    </source>
</evidence>
<evidence type="ECO:0000256" key="2">
    <source>
        <dbReference type="PROSITE-ProRule" id="PRU00335"/>
    </source>
</evidence>
<proteinExistence type="predicted"/>
<comment type="caution">
    <text evidence="4">The sequence shown here is derived from an EMBL/GenBank/DDBJ whole genome shotgun (WGS) entry which is preliminary data.</text>
</comment>
<dbReference type="PANTHER" id="PTHR30055:SF200">
    <property type="entry name" value="HTH-TYPE TRANSCRIPTIONAL REPRESSOR BDCR"/>
    <property type="match status" value="1"/>
</dbReference>
<dbReference type="Proteomes" id="UP001500689">
    <property type="component" value="Unassembled WGS sequence"/>
</dbReference>
<dbReference type="InterPro" id="IPR050109">
    <property type="entry name" value="HTH-type_TetR-like_transc_reg"/>
</dbReference>
<evidence type="ECO:0000313" key="5">
    <source>
        <dbReference type="Proteomes" id="UP001500689"/>
    </source>
</evidence>
<keyword evidence="1 2" id="KW-0238">DNA-binding</keyword>
<dbReference type="RefSeq" id="WP_344857997.1">
    <property type="nucleotide sequence ID" value="NZ_BAAAZN010000003.1"/>
</dbReference>
<dbReference type="Gene3D" id="1.10.357.10">
    <property type="entry name" value="Tetracycline Repressor, domain 2"/>
    <property type="match status" value="1"/>
</dbReference>
<reference evidence="5" key="1">
    <citation type="journal article" date="2019" name="Int. J. Syst. Evol. Microbiol.">
        <title>The Global Catalogue of Microorganisms (GCM) 10K type strain sequencing project: providing services to taxonomists for standard genome sequencing and annotation.</title>
        <authorList>
            <consortium name="The Broad Institute Genomics Platform"/>
            <consortium name="The Broad Institute Genome Sequencing Center for Infectious Disease"/>
            <person name="Wu L."/>
            <person name="Ma J."/>
        </authorList>
    </citation>
    <scope>NUCLEOTIDE SEQUENCE [LARGE SCALE GENOMIC DNA]</scope>
    <source>
        <strain evidence="5">JCM 16898</strain>
    </source>
</reference>
<organism evidence="4 5">
    <name type="scientific">Amycolatopsis ultiminotia</name>
    <dbReference type="NCBI Taxonomy" id="543629"/>
    <lineage>
        <taxon>Bacteria</taxon>
        <taxon>Bacillati</taxon>
        <taxon>Actinomycetota</taxon>
        <taxon>Actinomycetes</taxon>
        <taxon>Pseudonocardiales</taxon>
        <taxon>Pseudonocardiaceae</taxon>
        <taxon>Amycolatopsis</taxon>
    </lineage>
</organism>
<sequence>MDDVPPRTPAGHRIVAAAEELFYHRGITAVGVDLIAEHSGVTKRTLYNQFGSKDQLVAIYLAERDRRWRSAVRAAVAACADSAEAVTAPFDALRTWSEHNTRGCAFVNALAELPDPSHPAYRVATDQKRWLLNLFEELATAAGCPDPGVLAIRLLVLHEGALATQPLSLDTLTESTDLARTLVRAGTLPRR</sequence>
<feature type="domain" description="HTH tetR-type" evidence="3">
    <location>
        <begin position="8"/>
        <end position="68"/>
    </location>
</feature>
<dbReference type="Pfam" id="PF00440">
    <property type="entry name" value="TetR_N"/>
    <property type="match status" value="1"/>
</dbReference>
<evidence type="ECO:0000256" key="1">
    <source>
        <dbReference type="ARBA" id="ARBA00023125"/>
    </source>
</evidence>
<dbReference type="InterPro" id="IPR036271">
    <property type="entry name" value="Tet_transcr_reg_TetR-rel_C_sf"/>
</dbReference>
<dbReference type="SUPFAM" id="SSF48498">
    <property type="entry name" value="Tetracyclin repressor-like, C-terminal domain"/>
    <property type="match status" value="1"/>
</dbReference>
<protein>
    <submittedName>
        <fullName evidence="4">TetR/AcrR family transcriptional regulator</fullName>
    </submittedName>
</protein>
<dbReference type="EMBL" id="BAAAZN010000003">
    <property type="protein sequence ID" value="GAA3537082.1"/>
    <property type="molecule type" value="Genomic_DNA"/>
</dbReference>
<dbReference type="PROSITE" id="PS50977">
    <property type="entry name" value="HTH_TETR_2"/>
    <property type="match status" value="1"/>
</dbReference>
<name>A0ABP6VLA6_9PSEU</name>
<evidence type="ECO:0000313" key="4">
    <source>
        <dbReference type="EMBL" id="GAA3537082.1"/>
    </source>
</evidence>
<dbReference type="PANTHER" id="PTHR30055">
    <property type="entry name" value="HTH-TYPE TRANSCRIPTIONAL REGULATOR RUTR"/>
    <property type="match status" value="1"/>
</dbReference>
<dbReference type="SUPFAM" id="SSF46689">
    <property type="entry name" value="Homeodomain-like"/>
    <property type="match status" value="1"/>
</dbReference>
<dbReference type="InterPro" id="IPR001647">
    <property type="entry name" value="HTH_TetR"/>
</dbReference>
<accession>A0ABP6VLA6</accession>
<dbReference type="PRINTS" id="PR00455">
    <property type="entry name" value="HTHTETR"/>
</dbReference>
<dbReference type="InterPro" id="IPR009057">
    <property type="entry name" value="Homeodomain-like_sf"/>
</dbReference>